<dbReference type="NCBIfam" id="NF041278">
    <property type="entry name" value="CmcJ_NvfI_EfuI"/>
    <property type="match status" value="1"/>
</dbReference>
<dbReference type="GO" id="GO:0016491">
    <property type="term" value="F:oxidoreductase activity"/>
    <property type="evidence" value="ECO:0007669"/>
    <property type="project" value="InterPro"/>
</dbReference>
<dbReference type="OrthoDB" id="7052511at2"/>
<organism evidence="1 2">
    <name type="scientific">Mangrovimicrobium sediminis</name>
    <dbReference type="NCBI Taxonomy" id="2562682"/>
    <lineage>
        <taxon>Bacteria</taxon>
        <taxon>Pseudomonadati</taxon>
        <taxon>Pseudomonadota</taxon>
        <taxon>Gammaproteobacteria</taxon>
        <taxon>Cellvibrionales</taxon>
        <taxon>Halieaceae</taxon>
        <taxon>Mangrovimicrobium</taxon>
    </lineage>
</organism>
<dbReference type="AlphaFoldDB" id="A0A4Z0LVI8"/>
<name>A0A4Z0LVI8_9GAMM</name>
<accession>A0A4Z0LVI8</accession>
<comment type="caution">
    <text evidence="1">The sequence shown here is derived from an EMBL/GenBank/DDBJ whole genome shotgun (WGS) entry which is preliminary data.</text>
</comment>
<reference evidence="1 2" key="1">
    <citation type="submission" date="2019-04" db="EMBL/GenBank/DDBJ databases">
        <title>Taxonomy of novel Haliea sp. from mangrove soil of West Coast of India.</title>
        <authorList>
            <person name="Verma A."/>
            <person name="Kumar P."/>
            <person name="Krishnamurthi S."/>
        </authorList>
    </citation>
    <scope>NUCLEOTIDE SEQUENCE [LARGE SCALE GENOMIC DNA]</scope>
    <source>
        <strain evidence="1 2">SAOS-164</strain>
    </source>
</reference>
<evidence type="ECO:0000313" key="2">
    <source>
        <dbReference type="Proteomes" id="UP000298050"/>
    </source>
</evidence>
<evidence type="ECO:0008006" key="3">
    <source>
        <dbReference type="Google" id="ProtNLM"/>
    </source>
</evidence>
<proteinExistence type="predicted"/>
<dbReference type="EMBL" id="SRLE01000014">
    <property type="protein sequence ID" value="TGD71289.1"/>
    <property type="molecule type" value="Genomic_DNA"/>
</dbReference>
<dbReference type="Proteomes" id="UP000298050">
    <property type="component" value="Unassembled WGS sequence"/>
</dbReference>
<keyword evidence="2" id="KW-1185">Reference proteome</keyword>
<dbReference type="InterPro" id="IPR044053">
    <property type="entry name" value="AsaB-like"/>
</dbReference>
<dbReference type="PANTHER" id="PTHR34598:SF3">
    <property type="entry name" value="OXIDOREDUCTASE AN1597"/>
    <property type="match status" value="1"/>
</dbReference>
<dbReference type="PANTHER" id="PTHR34598">
    <property type="entry name" value="BLL6449 PROTEIN"/>
    <property type="match status" value="1"/>
</dbReference>
<gene>
    <name evidence="1" type="ORF">E4634_18625</name>
</gene>
<protein>
    <recommendedName>
        <fullName evidence="3">Methyltransferase</fullName>
    </recommendedName>
</protein>
<evidence type="ECO:0000313" key="1">
    <source>
        <dbReference type="EMBL" id="TGD71289.1"/>
    </source>
</evidence>
<sequence>MDRLMPAPGVTAALNFAADRRDGGIWSNTWRERITQALVAQPVTLHDARQLPSPPSLEREGFEIHPMPLDGGDWENPAWVAEYYLPQALQLVAALTGAAHVAPLYHGAILIRDTGDPHRAPAAEFVHLDQTRDAVQPFLEMAADADLRERYPHYRIFNLWRSLTPPPQDVPLALCDQRTLEERDWVIGRTVEPNFPQGVPYLSSVHNPAQRWHYFSAVTQDEVIVFKGFDSDSSQPMGCLHGAFQQPGLAPGSVPRASVELRVFAFYES</sequence>